<dbReference type="InterPro" id="IPR010982">
    <property type="entry name" value="Lambda_DNA-bd_dom_sf"/>
</dbReference>
<accession>A0ABN0Z1M8</accession>
<evidence type="ECO:0000259" key="1">
    <source>
        <dbReference type="PROSITE" id="PS50943"/>
    </source>
</evidence>
<dbReference type="Proteomes" id="UP001501459">
    <property type="component" value="Unassembled WGS sequence"/>
</dbReference>
<feature type="domain" description="HTH cro/C1-type" evidence="1">
    <location>
        <begin position="15"/>
        <end position="70"/>
    </location>
</feature>
<dbReference type="Pfam" id="PF13560">
    <property type="entry name" value="HTH_31"/>
    <property type="match status" value="1"/>
</dbReference>
<sequence>MEEIDQFKQLLGKQLREKRKQKGLSIQRVAEHAHTGTDHLGRIERGEKQPTAYTLSKLIDYLNMDPGVTLEIMNELKKHRPD</sequence>
<evidence type="ECO:0000313" key="2">
    <source>
        <dbReference type="EMBL" id="GAA0428893.1"/>
    </source>
</evidence>
<protein>
    <recommendedName>
        <fullName evidence="1">HTH cro/C1-type domain-containing protein</fullName>
    </recommendedName>
</protein>
<dbReference type="CDD" id="cd00093">
    <property type="entry name" value="HTH_XRE"/>
    <property type="match status" value="1"/>
</dbReference>
<dbReference type="SMART" id="SM00530">
    <property type="entry name" value="HTH_XRE"/>
    <property type="match status" value="1"/>
</dbReference>
<name>A0ABN0Z1M8_9BACI</name>
<dbReference type="InterPro" id="IPR001387">
    <property type="entry name" value="Cro/C1-type_HTH"/>
</dbReference>
<dbReference type="EMBL" id="BAAADM010000003">
    <property type="protein sequence ID" value="GAA0428893.1"/>
    <property type="molecule type" value="Genomic_DNA"/>
</dbReference>
<dbReference type="Gene3D" id="1.10.260.40">
    <property type="entry name" value="lambda repressor-like DNA-binding domains"/>
    <property type="match status" value="1"/>
</dbReference>
<dbReference type="SUPFAM" id="SSF47413">
    <property type="entry name" value="lambda repressor-like DNA-binding domains"/>
    <property type="match status" value="1"/>
</dbReference>
<proteinExistence type="predicted"/>
<gene>
    <name evidence="2" type="ORF">GCM10008983_01510</name>
</gene>
<keyword evidence="3" id="KW-1185">Reference proteome</keyword>
<dbReference type="RefSeq" id="WP_343750527.1">
    <property type="nucleotide sequence ID" value="NZ_BAAADM010000003.1"/>
</dbReference>
<dbReference type="PROSITE" id="PS50943">
    <property type="entry name" value="HTH_CROC1"/>
    <property type="match status" value="1"/>
</dbReference>
<evidence type="ECO:0000313" key="3">
    <source>
        <dbReference type="Proteomes" id="UP001501459"/>
    </source>
</evidence>
<organism evidence="2 3">
    <name type="scientific">Lentibacillus halophilus</name>
    <dbReference type="NCBI Taxonomy" id="295065"/>
    <lineage>
        <taxon>Bacteria</taxon>
        <taxon>Bacillati</taxon>
        <taxon>Bacillota</taxon>
        <taxon>Bacilli</taxon>
        <taxon>Bacillales</taxon>
        <taxon>Bacillaceae</taxon>
        <taxon>Lentibacillus</taxon>
    </lineage>
</organism>
<comment type="caution">
    <text evidence="2">The sequence shown here is derived from an EMBL/GenBank/DDBJ whole genome shotgun (WGS) entry which is preliminary data.</text>
</comment>
<reference evidence="2 3" key="1">
    <citation type="journal article" date="2019" name="Int. J. Syst. Evol. Microbiol.">
        <title>The Global Catalogue of Microorganisms (GCM) 10K type strain sequencing project: providing services to taxonomists for standard genome sequencing and annotation.</title>
        <authorList>
            <consortium name="The Broad Institute Genomics Platform"/>
            <consortium name="The Broad Institute Genome Sequencing Center for Infectious Disease"/>
            <person name="Wu L."/>
            <person name="Ma J."/>
        </authorList>
    </citation>
    <scope>NUCLEOTIDE SEQUENCE [LARGE SCALE GENOMIC DNA]</scope>
    <source>
        <strain evidence="2 3">JCM 12149</strain>
    </source>
</reference>